<name>A0A455T0H1_9CHLR</name>
<dbReference type="InterPro" id="IPR050126">
    <property type="entry name" value="Ap4A_hydrolase"/>
</dbReference>
<dbReference type="PIRSF" id="PIRSF000883">
    <property type="entry name" value="Pesterase_MJ0912"/>
    <property type="match status" value="1"/>
</dbReference>
<dbReference type="SUPFAM" id="SSF56300">
    <property type="entry name" value="Metallo-dependent phosphatases"/>
    <property type="match status" value="1"/>
</dbReference>
<evidence type="ECO:0000256" key="1">
    <source>
        <dbReference type="ARBA" id="ARBA00008950"/>
    </source>
</evidence>
<reference evidence="3" key="1">
    <citation type="submission" date="2018-12" db="EMBL/GenBank/DDBJ databases">
        <title>Novel natural products biosynthetic potential of the class Ktedonobacteria.</title>
        <authorList>
            <person name="Zheng Y."/>
            <person name="Saitou A."/>
            <person name="Wang C.M."/>
            <person name="Toyoda A."/>
            <person name="Minakuchi Y."/>
            <person name="Sekiguchi Y."/>
            <person name="Ueda K."/>
            <person name="Takano H."/>
            <person name="Sakai Y."/>
            <person name="Yokota A."/>
            <person name="Yabe S."/>
        </authorList>
    </citation>
    <scope>NUCLEOTIDE SEQUENCE</scope>
    <source>
        <strain evidence="3">A3-2</strain>
    </source>
</reference>
<dbReference type="InterPro" id="IPR029052">
    <property type="entry name" value="Metallo-depent_PP-like"/>
</dbReference>
<comment type="similarity">
    <text evidence="1">Belongs to the metallophosphoesterase superfamily. YfcE family.</text>
</comment>
<dbReference type="GO" id="GO:0005737">
    <property type="term" value="C:cytoplasm"/>
    <property type="evidence" value="ECO:0007669"/>
    <property type="project" value="TreeGrafter"/>
</dbReference>
<dbReference type="GO" id="GO:0016791">
    <property type="term" value="F:phosphatase activity"/>
    <property type="evidence" value="ECO:0007669"/>
    <property type="project" value="TreeGrafter"/>
</dbReference>
<dbReference type="InterPro" id="IPR011152">
    <property type="entry name" value="Pesterase_MJ0912"/>
</dbReference>
<evidence type="ECO:0000259" key="2">
    <source>
        <dbReference type="Pfam" id="PF12850"/>
    </source>
</evidence>
<dbReference type="PANTHER" id="PTHR42850">
    <property type="entry name" value="METALLOPHOSPHOESTERASE"/>
    <property type="match status" value="1"/>
</dbReference>
<sequence>MTMRIAIISDIHGNQVALEAVLEDLGRQPAIDQIVIAGDLCLNGPRPREVLSIVQQLGCPVIKGNVDEEVVTAAPEKGRKKQSTVAWTREQIGPEGIAYLRDLPFSYRVANPAGSDALIVHANPHNLEDAIAPHASDQELERLLAGLDERVGALAFGHLHIAYRRRWRRLLLLDVASCGLPRDGDQRAAYGILSWQGDDWEGEIRRVPYDLEAVIAQIRTSGMPHPEQRIKILLEAHY</sequence>
<dbReference type="PANTHER" id="PTHR42850:SF2">
    <property type="entry name" value="BLL5683 PROTEIN"/>
    <property type="match status" value="1"/>
</dbReference>
<organism evidence="3">
    <name type="scientific">Thermogemmatispora argillosa</name>
    <dbReference type="NCBI Taxonomy" id="2045280"/>
    <lineage>
        <taxon>Bacteria</taxon>
        <taxon>Bacillati</taxon>
        <taxon>Chloroflexota</taxon>
        <taxon>Ktedonobacteria</taxon>
        <taxon>Thermogemmatisporales</taxon>
        <taxon>Thermogemmatisporaceae</taxon>
        <taxon>Thermogemmatispora</taxon>
    </lineage>
</organism>
<evidence type="ECO:0000313" key="3">
    <source>
        <dbReference type="EMBL" id="BBH92851.1"/>
    </source>
</evidence>
<dbReference type="Pfam" id="PF12850">
    <property type="entry name" value="Metallophos_2"/>
    <property type="match status" value="1"/>
</dbReference>
<dbReference type="EMBL" id="AP019377">
    <property type="protein sequence ID" value="BBH92851.1"/>
    <property type="molecule type" value="Genomic_DNA"/>
</dbReference>
<dbReference type="Gene3D" id="3.60.21.10">
    <property type="match status" value="1"/>
</dbReference>
<protein>
    <submittedName>
        <fullName evidence="3">DNA repair protein</fullName>
    </submittedName>
</protein>
<gene>
    <name evidence="3" type="ORF">KTA_10500</name>
</gene>
<accession>A0A455T0H1</accession>
<feature type="domain" description="Calcineurin-like phosphoesterase" evidence="2">
    <location>
        <begin position="3"/>
        <end position="194"/>
    </location>
</feature>
<dbReference type="AlphaFoldDB" id="A0A455T0H1"/>
<dbReference type="InterPro" id="IPR024654">
    <property type="entry name" value="Calcineurin-like_PHP_lpxH"/>
</dbReference>
<proteinExistence type="inferred from homology"/>